<feature type="domain" description="Methyltransferase type 12" evidence="1">
    <location>
        <begin position="41"/>
        <end position="141"/>
    </location>
</feature>
<dbReference type="SUPFAM" id="SSF53335">
    <property type="entry name" value="S-adenosyl-L-methionine-dependent methyltransferases"/>
    <property type="match status" value="1"/>
</dbReference>
<dbReference type="Proteomes" id="UP001334501">
    <property type="component" value="Unassembled WGS sequence"/>
</dbReference>
<keyword evidence="3" id="KW-1185">Reference proteome</keyword>
<accession>A0ABU7YNR8</accession>
<dbReference type="CDD" id="cd02440">
    <property type="entry name" value="AdoMet_MTases"/>
    <property type="match status" value="1"/>
</dbReference>
<dbReference type="Gene3D" id="3.40.50.150">
    <property type="entry name" value="Vaccinia Virus protein VP39"/>
    <property type="match status" value="1"/>
</dbReference>
<keyword evidence="2" id="KW-0808">Transferase</keyword>
<evidence type="ECO:0000259" key="1">
    <source>
        <dbReference type="Pfam" id="PF08242"/>
    </source>
</evidence>
<name>A0ABU7YNR8_9GAMM</name>
<dbReference type="EMBL" id="JAXGFO010000012">
    <property type="protein sequence ID" value="MEG3157010.1"/>
    <property type="molecule type" value="Genomic_DNA"/>
</dbReference>
<evidence type="ECO:0000313" key="2">
    <source>
        <dbReference type="EMBL" id="MEG3157010.1"/>
    </source>
</evidence>
<organism evidence="2 3">
    <name type="scientific">Lysobacter zhanggongensis</name>
    <dbReference type="NCBI Taxonomy" id="1774951"/>
    <lineage>
        <taxon>Bacteria</taxon>
        <taxon>Pseudomonadati</taxon>
        <taxon>Pseudomonadota</taxon>
        <taxon>Gammaproteobacteria</taxon>
        <taxon>Lysobacterales</taxon>
        <taxon>Lysobacteraceae</taxon>
        <taxon>Lysobacter</taxon>
    </lineage>
</organism>
<dbReference type="EC" id="2.1.-.-" evidence="2"/>
<dbReference type="GO" id="GO:0008168">
    <property type="term" value="F:methyltransferase activity"/>
    <property type="evidence" value="ECO:0007669"/>
    <property type="project" value="UniProtKB-KW"/>
</dbReference>
<gene>
    <name evidence="2" type="ORF">SNE33_03740</name>
</gene>
<reference evidence="2 3" key="1">
    <citation type="journal article" date="2017" name="Curr. Microbiol.">
        <title>Lysobacter zhanggongensis sp. nov. Isolated from a Pit Mud.</title>
        <authorList>
            <person name="Zhang X.F."/>
            <person name="Wang H.H."/>
            <person name="Sun X.Y."/>
            <person name="Pan C.M."/>
        </authorList>
    </citation>
    <scope>NUCLEOTIDE SEQUENCE [LARGE SCALE GENOMIC DNA]</scope>
    <source>
        <strain evidence="2 3">ZGLJ7-1</strain>
    </source>
</reference>
<protein>
    <submittedName>
        <fullName evidence="2">Class I SAM-dependent methyltransferase</fullName>
        <ecNumber evidence="2">2.1.-.-</ecNumber>
    </submittedName>
</protein>
<dbReference type="Pfam" id="PF08242">
    <property type="entry name" value="Methyltransf_12"/>
    <property type="match status" value="1"/>
</dbReference>
<dbReference type="GO" id="GO:0032259">
    <property type="term" value="P:methylation"/>
    <property type="evidence" value="ECO:0007669"/>
    <property type="project" value="UniProtKB-KW"/>
</dbReference>
<evidence type="ECO:0000313" key="3">
    <source>
        <dbReference type="Proteomes" id="UP001334501"/>
    </source>
</evidence>
<dbReference type="PANTHER" id="PTHR37886">
    <property type="entry name" value="S-ADENOSYL-L-METHIONINE-DEPENDENT METHYLTRANSFERASES SUPERFAMILY PROTEIN"/>
    <property type="match status" value="1"/>
</dbReference>
<dbReference type="PANTHER" id="PTHR37886:SF1">
    <property type="entry name" value="S-ADENOSYL-L-METHIONINE-DEPENDENT METHYLTRANSFERASES SUPERFAMILY PROTEIN"/>
    <property type="match status" value="1"/>
</dbReference>
<proteinExistence type="predicted"/>
<keyword evidence="2" id="KW-0489">Methyltransferase</keyword>
<sequence>MDETPEQRHKLVGSPALWQMKRRFQIEFLRARGLQPSHRLLDLGCGTLRGGIPLIGYLDAGRYVGIDVRAEAIAEARAELAQHGLAGKEATLLAVDGLAGLALGHAFDVAWAFSVLIHMDDARLDEALAFTARHLAPDGVLYANVNVGERAPGGWQGFPVMWRPLPAYAEAARRAGLEVDDLGPLGALGHVSGVAAQDAQRMLAFRHAGRASARVGPAGAPVSAGRTA</sequence>
<dbReference type="InterPro" id="IPR013217">
    <property type="entry name" value="Methyltransf_12"/>
</dbReference>
<dbReference type="InterPro" id="IPR029063">
    <property type="entry name" value="SAM-dependent_MTases_sf"/>
</dbReference>
<comment type="caution">
    <text evidence="2">The sequence shown here is derived from an EMBL/GenBank/DDBJ whole genome shotgun (WGS) entry which is preliminary data.</text>
</comment>